<evidence type="ECO:0000256" key="2">
    <source>
        <dbReference type="ARBA" id="ARBA00004607"/>
    </source>
</evidence>
<dbReference type="PANTHER" id="PTHR19853">
    <property type="entry name" value="WD REPEAT CONTAINING PROTEIN 3 WDR3"/>
    <property type="match status" value="1"/>
</dbReference>
<dbReference type="Pfam" id="PF00400">
    <property type="entry name" value="WD40"/>
    <property type="match status" value="1"/>
</dbReference>
<comment type="caution">
    <text evidence="10">The sequence shown here is derived from an EMBL/GenBank/DDBJ whole genome shotgun (WGS) entry which is preliminary data.</text>
</comment>
<dbReference type="GO" id="GO:0036064">
    <property type="term" value="C:ciliary basal body"/>
    <property type="evidence" value="ECO:0007669"/>
    <property type="project" value="TreeGrafter"/>
</dbReference>
<dbReference type="GO" id="GO:0034451">
    <property type="term" value="C:centriolar satellite"/>
    <property type="evidence" value="ECO:0007669"/>
    <property type="project" value="UniProtKB-SubCell"/>
</dbReference>
<sequence length="573" mass="64349">MQSLDVCKKTYGKIWHRKPVPSSDNGLMVKISSNVSGALTSPGRSVRFLHATFNKTGDIFLAGDHQGNIYMFDLDRNRFNLVEKMGIPCTALCFNTVRTSEFLVGLADYTLQCYDTDSNAIIAVMRGHKTAIHSISIHASGRYAISTSSEIALLWDLENFTLQKKLTNKEDIGLLKVFFLPLSNTIITCFRDDSIFAWESETLDCKYQLPVADGEKPHYKVFAATRDGRILAAGGKSRYIHLWSLDTRRILRIIELPNKVTSVKQVEFLPDSFHTGVDQVLGVLCQDGIMRFINIDTCKLLFDIGMVDNKVYNSTISPAARHIICNMEDGSVHVYSVAALSAELNKPPAPLVKVVTGNKMCDTMSTTGGSEKTDNRTIDNTTRSHSSRHSSRKSSNITHESTQASLPDGMDMNKLMAILKGYGEYPSKYRMFIWRSVLLLPENHAAYGALVDKGTHPAFAKMHEVYPIKSRKLLRVLQRILSALAHWSPIFGETQYLPMLAFPFVKLFQNNHLVCFEIVATLLVNWGCHWFEYFPNPPINILAMIENVLAHHDKTLLQHFVKHGVTSQVSSIL</sequence>
<evidence type="ECO:0000256" key="4">
    <source>
        <dbReference type="ARBA" id="ARBA00022574"/>
    </source>
</evidence>
<feature type="domain" description="Rab-GAP TBC" evidence="9">
    <location>
        <begin position="424"/>
        <end position="573"/>
    </location>
</feature>
<dbReference type="InterPro" id="IPR036322">
    <property type="entry name" value="WD40_repeat_dom_sf"/>
</dbReference>
<proteinExistence type="predicted"/>
<feature type="region of interest" description="Disordered" evidence="8">
    <location>
        <begin position="363"/>
        <end position="405"/>
    </location>
</feature>
<dbReference type="EMBL" id="JAZGQO010000011">
    <property type="protein sequence ID" value="KAK6174116.1"/>
    <property type="molecule type" value="Genomic_DNA"/>
</dbReference>
<dbReference type="PROSITE" id="PS50086">
    <property type="entry name" value="TBC_RABGAP"/>
    <property type="match status" value="1"/>
</dbReference>
<gene>
    <name evidence="10" type="ORF">SNE40_017453</name>
</gene>
<accession>A0AAN8PLU0</accession>
<evidence type="ECO:0000256" key="5">
    <source>
        <dbReference type="ARBA" id="ARBA00022737"/>
    </source>
</evidence>
<dbReference type="InterPro" id="IPR000195">
    <property type="entry name" value="Rab-GAP-TBC_dom"/>
</dbReference>
<protein>
    <recommendedName>
        <fullName evidence="3">TBC1 domain family member 31</fullName>
    </recommendedName>
</protein>
<keyword evidence="11" id="KW-1185">Reference proteome</keyword>
<dbReference type="Gene3D" id="2.130.10.10">
    <property type="entry name" value="YVTN repeat-like/Quinoprotein amine dehydrogenase"/>
    <property type="match status" value="2"/>
</dbReference>
<reference evidence="10 11" key="1">
    <citation type="submission" date="2024-01" db="EMBL/GenBank/DDBJ databases">
        <title>The genome of the rayed Mediterranean limpet Patella caerulea (Linnaeus, 1758).</title>
        <authorList>
            <person name="Anh-Thu Weber A."/>
            <person name="Halstead-Nussloch G."/>
        </authorList>
    </citation>
    <scope>NUCLEOTIDE SEQUENCE [LARGE SCALE GENOMIC DNA]</scope>
    <source>
        <strain evidence="10">AATW-2023a</strain>
        <tissue evidence="10">Whole specimen</tissue>
    </source>
</reference>
<feature type="compositionally biased region" description="Polar residues" evidence="8">
    <location>
        <begin position="396"/>
        <end position="405"/>
    </location>
</feature>
<evidence type="ECO:0000256" key="8">
    <source>
        <dbReference type="SAM" id="MobiDB-lite"/>
    </source>
</evidence>
<name>A0AAN8PLU0_PATCE</name>
<dbReference type="PANTHER" id="PTHR19853:SF1">
    <property type="entry name" value="TBC1 DOMAIN FAMILY MEMBER 31"/>
    <property type="match status" value="1"/>
</dbReference>
<dbReference type="InterPro" id="IPR001680">
    <property type="entry name" value="WD40_rpt"/>
</dbReference>
<evidence type="ECO:0000256" key="6">
    <source>
        <dbReference type="ARBA" id="ARBA00022794"/>
    </source>
</evidence>
<dbReference type="AlphaFoldDB" id="A0AAN8PLU0"/>
<evidence type="ECO:0000313" key="10">
    <source>
        <dbReference type="EMBL" id="KAK6174116.1"/>
    </source>
</evidence>
<dbReference type="SUPFAM" id="SSF50978">
    <property type="entry name" value="WD40 repeat-like"/>
    <property type="match status" value="1"/>
</dbReference>
<organism evidence="10 11">
    <name type="scientific">Patella caerulea</name>
    <name type="common">Rayed Mediterranean limpet</name>
    <dbReference type="NCBI Taxonomy" id="87958"/>
    <lineage>
        <taxon>Eukaryota</taxon>
        <taxon>Metazoa</taxon>
        <taxon>Spiralia</taxon>
        <taxon>Lophotrochozoa</taxon>
        <taxon>Mollusca</taxon>
        <taxon>Gastropoda</taxon>
        <taxon>Patellogastropoda</taxon>
        <taxon>Patelloidea</taxon>
        <taxon>Patellidae</taxon>
        <taxon>Patella</taxon>
    </lineage>
</organism>
<evidence type="ECO:0000259" key="9">
    <source>
        <dbReference type="PROSITE" id="PS50086"/>
    </source>
</evidence>
<comment type="subcellular location">
    <subcellularLocation>
        <location evidence="1">Cytoplasm</location>
        <location evidence="1">Cytoskeleton</location>
        <location evidence="1">Cilium basal body</location>
    </subcellularLocation>
    <subcellularLocation>
        <location evidence="2">Cytoplasm</location>
        <location evidence="2">Cytoskeleton</location>
        <location evidence="2">Microtubule organizing center</location>
        <location evidence="2">Centrosome</location>
        <location evidence="2">Centriolar satellite</location>
    </subcellularLocation>
</comment>
<dbReference type="InterPro" id="IPR015943">
    <property type="entry name" value="WD40/YVTN_repeat-like_dom_sf"/>
</dbReference>
<keyword evidence="6" id="KW-0970">Cilium biogenesis/degradation</keyword>
<keyword evidence="4" id="KW-0853">WD repeat</keyword>
<dbReference type="GO" id="GO:0060271">
    <property type="term" value="P:cilium assembly"/>
    <property type="evidence" value="ECO:0007669"/>
    <property type="project" value="TreeGrafter"/>
</dbReference>
<evidence type="ECO:0000313" key="11">
    <source>
        <dbReference type="Proteomes" id="UP001347796"/>
    </source>
</evidence>
<keyword evidence="5" id="KW-0677">Repeat</keyword>
<comment type="function">
    <text evidence="7">Molecular adapter which is involved in cilium biogenesis. Part of a functional complex including OFD1 a centriolar protein involved in cilium assembly. Could regulate the cAMP-dependent phosphorylation of OFD1, and its subsequent ubiquitination by PJA2 which ultimately leads to its proteasomal degradation.</text>
</comment>
<dbReference type="Proteomes" id="UP001347796">
    <property type="component" value="Unassembled WGS sequence"/>
</dbReference>
<evidence type="ECO:0000256" key="3">
    <source>
        <dbReference type="ARBA" id="ARBA00014199"/>
    </source>
</evidence>
<dbReference type="InterPro" id="IPR051570">
    <property type="entry name" value="TBC1_cilium_biogenesis"/>
</dbReference>
<evidence type="ECO:0000256" key="7">
    <source>
        <dbReference type="ARBA" id="ARBA00034464"/>
    </source>
</evidence>
<dbReference type="SMART" id="SM00320">
    <property type="entry name" value="WD40"/>
    <property type="match status" value="6"/>
</dbReference>
<evidence type="ECO:0000256" key="1">
    <source>
        <dbReference type="ARBA" id="ARBA00004120"/>
    </source>
</evidence>